<feature type="region of interest" description="Disordered" evidence="1">
    <location>
        <begin position="122"/>
        <end position="206"/>
    </location>
</feature>
<feature type="compositionally biased region" description="Low complexity" evidence="1">
    <location>
        <begin position="188"/>
        <end position="203"/>
    </location>
</feature>
<feature type="compositionally biased region" description="Low complexity" evidence="1">
    <location>
        <begin position="167"/>
        <end position="181"/>
    </location>
</feature>
<reference evidence="3" key="1">
    <citation type="submission" date="2022-07" db="EMBL/GenBank/DDBJ databases">
        <title>Phylogenomic reconstructions and comparative analyses of Kickxellomycotina fungi.</title>
        <authorList>
            <person name="Reynolds N.K."/>
            <person name="Stajich J.E."/>
            <person name="Barry K."/>
            <person name="Grigoriev I.V."/>
            <person name="Crous P."/>
            <person name="Smith M.E."/>
        </authorList>
    </citation>
    <scope>NUCLEOTIDE SEQUENCE</scope>
    <source>
        <strain evidence="3">NRRL 1566</strain>
    </source>
</reference>
<feature type="signal peptide" evidence="2">
    <location>
        <begin position="1"/>
        <end position="17"/>
    </location>
</feature>
<keyword evidence="2" id="KW-0732">Signal</keyword>
<feature type="compositionally biased region" description="Polar residues" evidence="1">
    <location>
        <begin position="124"/>
        <end position="140"/>
    </location>
</feature>
<name>A0A9W8I7J3_9FUNG</name>
<evidence type="ECO:0000256" key="2">
    <source>
        <dbReference type="SAM" id="SignalP"/>
    </source>
</evidence>
<dbReference type="EMBL" id="JANBUW010000045">
    <property type="protein sequence ID" value="KAJ2850071.1"/>
    <property type="molecule type" value="Genomic_DNA"/>
</dbReference>
<gene>
    <name evidence="3" type="ORF">IWW36_002176</name>
</gene>
<sequence>MKCVLLTYVAFLTSISAQFAFDVENTDKEAIYNDIEALWENWAAIGNQVLESAREKYPDAYNQLTSIYGTTSLPSDFDARAALNAAGILARSTDMTVWDQNAGDHAKYTFSVKDVEVGVGPTMEATTDSKPTEAVDSSSYSSDRETADEESSSETTDEESSSESSEELSGLESDDSSNSPSSEEESSESSLESEALDSSETTSGASKVVLPAMLVAIVAIMHIGII</sequence>
<dbReference type="OrthoDB" id="5594270at2759"/>
<evidence type="ECO:0000256" key="1">
    <source>
        <dbReference type="SAM" id="MobiDB-lite"/>
    </source>
</evidence>
<evidence type="ECO:0000313" key="3">
    <source>
        <dbReference type="EMBL" id="KAJ2850071.1"/>
    </source>
</evidence>
<organism evidence="3 4">
    <name type="scientific">Coemansia brasiliensis</name>
    <dbReference type="NCBI Taxonomy" id="2650707"/>
    <lineage>
        <taxon>Eukaryota</taxon>
        <taxon>Fungi</taxon>
        <taxon>Fungi incertae sedis</taxon>
        <taxon>Zoopagomycota</taxon>
        <taxon>Kickxellomycotina</taxon>
        <taxon>Kickxellomycetes</taxon>
        <taxon>Kickxellales</taxon>
        <taxon>Kickxellaceae</taxon>
        <taxon>Coemansia</taxon>
    </lineage>
</organism>
<feature type="compositionally biased region" description="Acidic residues" evidence="1">
    <location>
        <begin position="146"/>
        <end position="166"/>
    </location>
</feature>
<evidence type="ECO:0000313" key="4">
    <source>
        <dbReference type="Proteomes" id="UP001139887"/>
    </source>
</evidence>
<feature type="chain" id="PRO_5040719995" evidence="2">
    <location>
        <begin position="18"/>
        <end position="226"/>
    </location>
</feature>
<accession>A0A9W8I7J3</accession>
<keyword evidence="4" id="KW-1185">Reference proteome</keyword>
<dbReference type="AlphaFoldDB" id="A0A9W8I7J3"/>
<proteinExistence type="predicted"/>
<protein>
    <submittedName>
        <fullName evidence="3">Uncharacterized protein</fullName>
    </submittedName>
</protein>
<comment type="caution">
    <text evidence="3">The sequence shown here is derived from an EMBL/GenBank/DDBJ whole genome shotgun (WGS) entry which is preliminary data.</text>
</comment>
<dbReference type="Proteomes" id="UP001139887">
    <property type="component" value="Unassembled WGS sequence"/>
</dbReference>